<reference evidence="2 3" key="1">
    <citation type="submission" date="2016-03" db="EMBL/GenBank/DDBJ databases">
        <authorList>
            <person name="Ploux O."/>
        </authorList>
    </citation>
    <scope>NUCLEOTIDE SEQUENCE [LARGE SCALE GENOMIC DNA]</scope>
    <source>
        <strain evidence="2 3">UAMH 11012</strain>
    </source>
</reference>
<evidence type="ECO:0000313" key="3">
    <source>
        <dbReference type="Proteomes" id="UP000184330"/>
    </source>
</evidence>
<evidence type="ECO:0000313" key="2">
    <source>
        <dbReference type="EMBL" id="CZR61436.1"/>
    </source>
</evidence>
<dbReference type="AlphaFoldDB" id="A0A1L7X8W9"/>
<feature type="region of interest" description="Disordered" evidence="1">
    <location>
        <begin position="336"/>
        <end position="370"/>
    </location>
</feature>
<feature type="region of interest" description="Disordered" evidence="1">
    <location>
        <begin position="1"/>
        <end position="105"/>
    </location>
</feature>
<dbReference type="EMBL" id="FJOG01000018">
    <property type="protein sequence ID" value="CZR61436.1"/>
    <property type="molecule type" value="Genomic_DNA"/>
</dbReference>
<organism evidence="2 3">
    <name type="scientific">Phialocephala subalpina</name>
    <dbReference type="NCBI Taxonomy" id="576137"/>
    <lineage>
        <taxon>Eukaryota</taxon>
        <taxon>Fungi</taxon>
        <taxon>Dikarya</taxon>
        <taxon>Ascomycota</taxon>
        <taxon>Pezizomycotina</taxon>
        <taxon>Leotiomycetes</taxon>
        <taxon>Helotiales</taxon>
        <taxon>Mollisiaceae</taxon>
        <taxon>Phialocephala</taxon>
        <taxon>Phialocephala fortinii species complex</taxon>
    </lineage>
</organism>
<evidence type="ECO:0000256" key="1">
    <source>
        <dbReference type="SAM" id="MobiDB-lite"/>
    </source>
</evidence>
<dbReference type="Proteomes" id="UP000184330">
    <property type="component" value="Unassembled WGS sequence"/>
</dbReference>
<feature type="compositionally biased region" description="Polar residues" evidence="1">
    <location>
        <begin position="89"/>
        <end position="98"/>
    </location>
</feature>
<feature type="compositionally biased region" description="Polar residues" evidence="1">
    <location>
        <begin position="56"/>
        <end position="82"/>
    </location>
</feature>
<proteinExistence type="predicted"/>
<accession>A0A1L7X8W9</accession>
<name>A0A1L7X8W9_9HELO</name>
<sequence length="370" mass="41058">MADSGYTSSEGEESLRTPMPRTPTVELPPSYFNLGNPEVALGNPNVPIEDEDLDGPTSSHVEFASPQTPSANDAGSRISNVPTEREHSNSVTSSPNSPHSRRPLIHLNPPTLDELLRDLKLFSESGCPFDESLRSLIIRINLYHLNVPKRKGHGTETRLYNHPPTWGHPNPHISDPHLELGGTYSLAMYTPRLDSVNVKPLNVQHQAQTLQKVTLNTASGDKQQKALPIGRLLYQNLPTHWVVFLSMGSLWALRADPDDHRFFCLYGVMNQDALHDRHNGLSCAWISNPIKASFEDVHQVQAILLGDVDRDDLNSLGRRPESFKCISLPRVASWETSSWEEGDGANNGIAEESWTPEALGGDSDEVLYEE</sequence>
<keyword evidence="3" id="KW-1185">Reference proteome</keyword>
<protein>
    <submittedName>
        <fullName evidence="2">Uncharacterized protein</fullName>
    </submittedName>
</protein>
<gene>
    <name evidence="2" type="ORF">PAC_11332</name>
</gene>